<comment type="similarity">
    <text evidence="1">Belongs to the TfdA dioxygenase family.</text>
</comment>
<evidence type="ECO:0000256" key="4">
    <source>
        <dbReference type="ARBA" id="ARBA00023002"/>
    </source>
</evidence>
<dbReference type="InterPro" id="IPR003819">
    <property type="entry name" value="TauD/TfdA-like"/>
</dbReference>
<dbReference type="InterPro" id="IPR042098">
    <property type="entry name" value="TauD-like_sf"/>
</dbReference>
<keyword evidence="3 7" id="KW-0223">Dioxygenase</keyword>
<sequence length="309" mass="34280">MLIHPTGQFDNHARDYKTITAHPLAAAMGAEIRGADFANMSDEQFREIEDALFHHKMIYFRDVDLTHPQHEEFSLRFGEWAEDAYTDGIPGHLNIQPLVRAANAKGAHIFGSGWHSDGPFLVNPPAIALLYGVDIPPYGGDTIWANTALAYKTLSPVMKEILAPLRVHMSMKRAFESSMEHGEADDTPVGKLAKLKGVGMNDLPEGVIRKVKGNFHPIVRTHPGSGEKALYCDPSYSIGIEGMIEPEADALLGFLSAHMTQPAFTCRLRWAPKTLAVWDNRISIHQAFNDYDGHRRELYRTTIAGEAPA</sequence>
<dbReference type="EMBL" id="JBHPON010000002">
    <property type="protein sequence ID" value="MFC6036712.1"/>
    <property type="molecule type" value="Genomic_DNA"/>
</dbReference>
<protein>
    <submittedName>
        <fullName evidence="7">TauD/TfdA dioxygenase family protein</fullName>
    </submittedName>
</protein>
<keyword evidence="8" id="KW-1185">Reference proteome</keyword>
<dbReference type="InterPro" id="IPR051323">
    <property type="entry name" value="AtsK-like"/>
</dbReference>
<keyword evidence="4" id="KW-0560">Oxidoreductase</keyword>
<evidence type="ECO:0000256" key="1">
    <source>
        <dbReference type="ARBA" id="ARBA00005896"/>
    </source>
</evidence>
<name>A0ABW1L2Q6_9PROT</name>
<dbReference type="PANTHER" id="PTHR30468">
    <property type="entry name" value="ALPHA-KETOGLUTARATE-DEPENDENT SULFONATE DIOXYGENASE"/>
    <property type="match status" value="1"/>
</dbReference>
<keyword evidence="2" id="KW-0479">Metal-binding</keyword>
<dbReference type="Pfam" id="PF02668">
    <property type="entry name" value="TauD"/>
    <property type="match status" value="1"/>
</dbReference>
<evidence type="ECO:0000259" key="6">
    <source>
        <dbReference type="Pfam" id="PF02668"/>
    </source>
</evidence>
<dbReference type="PANTHER" id="PTHR30468:SF1">
    <property type="entry name" value="ALPHA-KETOGLUTARATE-DEPENDENT SULFONATE DIOXYGENASE"/>
    <property type="match status" value="1"/>
</dbReference>
<evidence type="ECO:0000256" key="3">
    <source>
        <dbReference type="ARBA" id="ARBA00022964"/>
    </source>
</evidence>
<dbReference type="Gene3D" id="3.60.130.10">
    <property type="entry name" value="Clavaminate synthase-like"/>
    <property type="match status" value="1"/>
</dbReference>
<evidence type="ECO:0000256" key="5">
    <source>
        <dbReference type="ARBA" id="ARBA00023004"/>
    </source>
</evidence>
<dbReference type="GO" id="GO:0051213">
    <property type="term" value="F:dioxygenase activity"/>
    <property type="evidence" value="ECO:0007669"/>
    <property type="project" value="UniProtKB-KW"/>
</dbReference>
<evidence type="ECO:0000313" key="8">
    <source>
        <dbReference type="Proteomes" id="UP001596116"/>
    </source>
</evidence>
<evidence type="ECO:0000313" key="7">
    <source>
        <dbReference type="EMBL" id="MFC6036712.1"/>
    </source>
</evidence>
<proteinExistence type="inferred from homology"/>
<dbReference type="Proteomes" id="UP001596116">
    <property type="component" value="Unassembled WGS sequence"/>
</dbReference>
<evidence type="ECO:0000256" key="2">
    <source>
        <dbReference type="ARBA" id="ARBA00022723"/>
    </source>
</evidence>
<reference evidence="7 8" key="1">
    <citation type="submission" date="2024-09" db="EMBL/GenBank/DDBJ databases">
        <authorList>
            <person name="Zhang Z.-H."/>
        </authorList>
    </citation>
    <scope>NUCLEOTIDE SEQUENCE [LARGE SCALE GENOMIC DNA]</scope>
    <source>
        <strain evidence="7 8">HHTR114</strain>
    </source>
</reference>
<dbReference type="SUPFAM" id="SSF51197">
    <property type="entry name" value="Clavaminate synthase-like"/>
    <property type="match status" value="1"/>
</dbReference>
<accession>A0ABW1L2Q6</accession>
<gene>
    <name evidence="7" type="ORF">ACFMB1_14230</name>
</gene>
<dbReference type="RefSeq" id="WP_379882048.1">
    <property type="nucleotide sequence ID" value="NZ_JBHPON010000002.1"/>
</dbReference>
<feature type="domain" description="TauD/TfdA-like" evidence="6">
    <location>
        <begin position="22"/>
        <end position="302"/>
    </location>
</feature>
<keyword evidence="5" id="KW-0408">Iron</keyword>
<organism evidence="7 8">
    <name type="scientific">Hyphococcus aureus</name>
    <dbReference type="NCBI Taxonomy" id="2666033"/>
    <lineage>
        <taxon>Bacteria</taxon>
        <taxon>Pseudomonadati</taxon>
        <taxon>Pseudomonadota</taxon>
        <taxon>Alphaproteobacteria</taxon>
        <taxon>Parvularculales</taxon>
        <taxon>Parvularculaceae</taxon>
        <taxon>Hyphococcus</taxon>
    </lineage>
</organism>
<comment type="caution">
    <text evidence="7">The sequence shown here is derived from an EMBL/GenBank/DDBJ whole genome shotgun (WGS) entry which is preliminary data.</text>
</comment>